<dbReference type="InterPro" id="IPR052156">
    <property type="entry name" value="BCAA_Transport_ATP-bd_LivF"/>
</dbReference>
<dbReference type="AlphaFoldDB" id="A0A239E9A9"/>
<evidence type="ECO:0000256" key="1">
    <source>
        <dbReference type="ARBA" id="ARBA00005417"/>
    </source>
</evidence>
<dbReference type="PROSITE" id="PS50893">
    <property type="entry name" value="ABC_TRANSPORTER_2"/>
    <property type="match status" value="1"/>
</dbReference>
<dbReference type="PROSITE" id="PS00211">
    <property type="entry name" value="ABC_TRANSPORTER_1"/>
    <property type="match status" value="1"/>
</dbReference>
<evidence type="ECO:0000256" key="3">
    <source>
        <dbReference type="ARBA" id="ARBA00022741"/>
    </source>
</evidence>
<organism evidence="7 8">
    <name type="scientific">Geodermatophilus pulveris</name>
    <dbReference type="NCBI Taxonomy" id="1564159"/>
    <lineage>
        <taxon>Bacteria</taxon>
        <taxon>Bacillati</taxon>
        <taxon>Actinomycetota</taxon>
        <taxon>Actinomycetes</taxon>
        <taxon>Geodermatophilales</taxon>
        <taxon>Geodermatophilaceae</taxon>
        <taxon>Geodermatophilus</taxon>
    </lineage>
</organism>
<name>A0A239E9A9_9ACTN</name>
<reference evidence="8" key="1">
    <citation type="submission" date="2017-06" db="EMBL/GenBank/DDBJ databases">
        <authorList>
            <person name="Varghese N."/>
            <person name="Submissions S."/>
        </authorList>
    </citation>
    <scope>NUCLEOTIDE SEQUENCE [LARGE SCALE GENOMIC DNA]</scope>
    <source>
        <strain evidence="8">DSM 46839</strain>
    </source>
</reference>
<dbReference type="InterPro" id="IPR027417">
    <property type="entry name" value="P-loop_NTPase"/>
</dbReference>
<evidence type="ECO:0000256" key="4">
    <source>
        <dbReference type="ARBA" id="ARBA00022840"/>
    </source>
</evidence>
<dbReference type="GO" id="GO:0015807">
    <property type="term" value="P:L-amino acid transport"/>
    <property type="evidence" value="ECO:0007669"/>
    <property type="project" value="TreeGrafter"/>
</dbReference>
<evidence type="ECO:0000313" key="8">
    <source>
        <dbReference type="Proteomes" id="UP000198373"/>
    </source>
</evidence>
<sequence length="251" mass="26043">MSLEVRGLAAGYGRLEVLHGVDLDAGEGQLVAVIGANGAGKTTLLRALSGLVPATAGTVRLAGVDVTGSGPERLARAGLAHVPENRLVFPTLTVEDNLVLGAYTRRRQPAAERTRVRDRALALFPRLQPRLQQAAGTLSGGEQQMLAIARGLMAQPRVLVLDEPSVGLAPRLVGEIFTALGRLRDDGLTLVAVEQNARAAFAVADSVSVMDRGRVVLHGDAATLATDPRVTAAFLGGGVSAEATDASDGRH</sequence>
<accession>A0A239E9A9</accession>
<dbReference type="GO" id="GO:0015658">
    <property type="term" value="F:branched-chain amino acid transmembrane transporter activity"/>
    <property type="evidence" value="ECO:0007669"/>
    <property type="project" value="TreeGrafter"/>
</dbReference>
<dbReference type="GO" id="GO:0016887">
    <property type="term" value="F:ATP hydrolysis activity"/>
    <property type="evidence" value="ECO:0007669"/>
    <property type="project" value="InterPro"/>
</dbReference>
<dbReference type="InterPro" id="IPR003439">
    <property type="entry name" value="ABC_transporter-like_ATP-bd"/>
</dbReference>
<dbReference type="InterPro" id="IPR017871">
    <property type="entry name" value="ABC_transporter-like_CS"/>
</dbReference>
<dbReference type="Gene3D" id="3.40.50.300">
    <property type="entry name" value="P-loop containing nucleotide triphosphate hydrolases"/>
    <property type="match status" value="1"/>
</dbReference>
<feature type="domain" description="ABC transporter" evidence="6">
    <location>
        <begin position="3"/>
        <end position="237"/>
    </location>
</feature>
<protein>
    <submittedName>
        <fullName evidence="7">Amino acid/amide ABC transporter ATP-binding protein 2, HAAT family</fullName>
    </submittedName>
</protein>
<proteinExistence type="inferred from homology"/>
<keyword evidence="3" id="KW-0547">Nucleotide-binding</keyword>
<dbReference type="GO" id="GO:0005524">
    <property type="term" value="F:ATP binding"/>
    <property type="evidence" value="ECO:0007669"/>
    <property type="project" value="UniProtKB-KW"/>
</dbReference>
<dbReference type="PANTHER" id="PTHR43820:SF4">
    <property type="entry name" value="HIGH-AFFINITY BRANCHED-CHAIN AMINO ACID TRANSPORT ATP-BINDING PROTEIN LIVF"/>
    <property type="match status" value="1"/>
</dbReference>
<dbReference type="PANTHER" id="PTHR43820">
    <property type="entry name" value="HIGH-AFFINITY BRANCHED-CHAIN AMINO ACID TRANSPORT ATP-BINDING PROTEIN LIVF"/>
    <property type="match status" value="1"/>
</dbReference>
<dbReference type="Pfam" id="PF00005">
    <property type="entry name" value="ABC_tran"/>
    <property type="match status" value="1"/>
</dbReference>
<dbReference type="Proteomes" id="UP000198373">
    <property type="component" value="Unassembled WGS sequence"/>
</dbReference>
<keyword evidence="8" id="KW-1185">Reference proteome</keyword>
<dbReference type="EMBL" id="FZOO01000004">
    <property type="protein sequence ID" value="SNS41206.1"/>
    <property type="molecule type" value="Genomic_DNA"/>
</dbReference>
<evidence type="ECO:0000259" key="6">
    <source>
        <dbReference type="PROSITE" id="PS50893"/>
    </source>
</evidence>
<evidence type="ECO:0000256" key="5">
    <source>
        <dbReference type="ARBA" id="ARBA00022970"/>
    </source>
</evidence>
<keyword evidence="2" id="KW-0813">Transport</keyword>
<gene>
    <name evidence="7" type="ORF">SAMN06893096_1047</name>
</gene>
<comment type="similarity">
    <text evidence="1">Belongs to the ABC transporter superfamily.</text>
</comment>
<dbReference type="CDD" id="cd03224">
    <property type="entry name" value="ABC_TM1139_LivF_branched"/>
    <property type="match status" value="1"/>
</dbReference>
<dbReference type="SUPFAM" id="SSF52540">
    <property type="entry name" value="P-loop containing nucleoside triphosphate hydrolases"/>
    <property type="match status" value="1"/>
</dbReference>
<dbReference type="SMART" id="SM00382">
    <property type="entry name" value="AAA"/>
    <property type="match status" value="1"/>
</dbReference>
<evidence type="ECO:0000313" key="7">
    <source>
        <dbReference type="EMBL" id="SNS41206.1"/>
    </source>
</evidence>
<dbReference type="InterPro" id="IPR003593">
    <property type="entry name" value="AAA+_ATPase"/>
</dbReference>
<evidence type="ECO:0000256" key="2">
    <source>
        <dbReference type="ARBA" id="ARBA00022448"/>
    </source>
</evidence>
<keyword evidence="4 7" id="KW-0067">ATP-binding</keyword>
<keyword evidence="5" id="KW-0029">Amino-acid transport</keyword>
<dbReference type="RefSeq" id="WP_218822310.1">
    <property type="nucleotide sequence ID" value="NZ_FZOO01000004.1"/>
</dbReference>